<sequence>MKTGRSTLMLKLVEESSKNVQITNFTHEECSGEDNTIPGTPDLSPFPQLITPAVDNDGQTPMPSPAKTHGEVCN</sequence>
<feature type="region of interest" description="Disordered" evidence="1">
    <location>
        <begin position="29"/>
        <end position="74"/>
    </location>
</feature>
<keyword evidence="3" id="KW-1185">Reference proteome</keyword>
<dbReference type="AlphaFoldDB" id="A0A8S4QX65"/>
<evidence type="ECO:0000256" key="1">
    <source>
        <dbReference type="SAM" id="MobiDB-lite"/>
    </source>
</evidence>
<organism evidence="2 3">
    <name type="scientific">Pararge aegeria aegeria</name>
    <dbReference type="NCBI Taxonomy" id="348720"/>
    <lineage>
        <taxon>Eukaryota</taxon>
        <taxon>Metazoa</taxon>
        <taxon>Ecdysozoa</taxon>
        <taxon>Arthropoda</taxon>
        <taxon>Hexapoda</taxon>
        <taxon>Insecta</taxon>
        <taxon>Pterygota</taxon>
        <taxon>Neoptera</taxon>
        <taxon>Endopterygota</taxon>
        <taxon>Lepidoptera</taxon>
        <taxon>Glossata</taxon>
        <taxon>Ditrysia</taxon>
        <taxon>Papilionoidea</taxon>
        <taxon>Nymphalidae</taxon>
        <taxon>Satyrinae</taxon>
        <taxon>Satyrini</taxon>
        <taxon>Parargina</taxon>
        <taxon>Pararge</taxon>
    </lineage>
</organism>
<evidence type="ECO:0000313" key="2">
    <source>
        <dbReference type="EMBL" id="CAH2226693.1"/>
    </source>
</evidence>
<feature type="non-terminal residue" evidence="2">
    <location>
        <position position="1"/>
    </location>
</feature>
<dbReference type="Proteomes" id="UP000838756">
    <property type="component" value="Unassembled WGS sequence"/>
</dbReference>
<protein>
    <submittedName>
        <fullName evidence="2">Jg391 protein</fullName>
    </submittedName>
</protein>
<comment type="caution">
    <text evidence="2">The sequence shown here is derived from an EMBL/GenBank/DDBJ whole genome shotgun (WGS) entry which is preliminary data.</text>
</comment>
<proteinExistence type="predicted"/>
<accession>A0A8S4QX65</accession>
<dbReference type="OrthoDB" id="6923826at2759"/>
<evidence type="ECO:0000313" key="3">
    <source>
        <dbReference type="Proteomes" id="UP000838756"/>
    </source>
</evidence>
<gene>
    <name evidence="2" type="primary">jg391</name>
    <name evidence="2" type="ORF">PAEG_LOCUS7388</name>
</gene>
<name>A0A8S4QX65_9NEOP</name>
<reference evidence="2" key="1">
    <citation type="submission" date="2022-03" db="EMBL/GenBank/DDBJ databases">
        <authorList>
            <person name="Lindestad O."/>
        </authorList>
    </citation>
    <scope>NUCLEOTIDE SEQUENCE</scope>
</reference>
<dbReference type="EMBL" id="CAKXAJ010021840">
    <property type="protein sequence ID" value="CAH2226693.1"/>
    <property type="molecule type" value="Genomic_DNA"/>
</dbReference>